<organism evidence="1 2">
    <name type="scientific">Pseudomonas oryzihabitans</name>
    <dbReference type="NCBI Taxonomy" id="47885"/>
    <lineage>
        <taxon>Bacteria</taxon>
        <taxon>Pseudomonadati</taxon>
        <taxon>Pseudomonadota</taxon>
        <taxon>Gammaproteobacteria</taxon>
        <taxon>Pseudomonadales</taxon>
        <taxon>Pseudomonadaceae</taxon>
        <taxon>Pseudomonas</taxon>
    </lineage>
</organism>
<reference evidence="1" key="1">
    <citation type="submission" date="2023-08" db="EMBL/GenBank/DDBJ databases">
        <title>Functional and genomic diversity of the sorghum phyllosphere microbiome.</title>
        <authorList>
            <person name="Shade A."/>
        </authorList>
    </citation>
    <scope>NUCLEOTIDE SEQUENCE</scope>
    <source>
        <strain evidence="1">SORGH_AS_0201</strain>
    </source>
</reference>
<proteinExistence type="predicted"/>
<protein>
    <submittedName>
        <fullName evidence="1">Uncharacterized protein</fullName>
    </submittedName>
</protein>
<dbReference type="Proteomes" id="UP001268036">
    <property type="component" value="Unassembled WGS sequence"/>
</dbReference>
<gene>
    <name evidence="1" type="ORF">QE440_004174</name>
</gene>
<name>A0AAJ2BLU1_9PSED</name>
<comment type="caution">
    <text evidence="1">The sequence shown here is derived from an EMBL/GenBank/DDBJ whole genome shotgun (WGS) entry which is preliminary data.</text>
</comment>
<dbReference type="AlphaFoldDB" id="A0AAJ2BLU1"/>
<dbReference type="RefSeq" id="WP_167509217.1">
    <property type="nucleotide sequence ID" value="NZ_CP021645.1"/>
</dbReference>
<sequence>MDLVQNGFDGVLRPRPFVVFADGSPYCNGMFDRAAWVTGILAGHGL</sequence>
<evidence type="ECO:0000313" key="1">
    <source>
        <dbReference type="EMBL" id="MDR6236433.1"/>
    </source>
</evidence>
<evidence type="ECO:0000313" key="2">
    <source>
        <dbReference type="Proteomes" id="UP001268036"/>
    </source>
</evidence>
<accession>A0AAJ2BLU1</accession>
<dbReference type="EMBL" id="JAVJAF010000001">
    <property type="protein sequence ID" value="MDR6236433.1"/>
    <property type="molecule type" value="Genomic_DNA"/>
</dbReference>